<evidence type="ECO:0000313" key="2">
    <source>
        <dbReference type="EMBL" id="CEK56950.1"/>
    </source>
</evidence>
<sequence length="93" mass="10484">NQVLYGTTEEQISSAMPIDHSDMYKHQITQSPSHKLLHNSYSSLNPSSVQASIPRNFKPQIFGRPQIEVPDCSFDNQPQDLSIDLSKPRTLTT</sequence>
<feature type="non-terminal residue" evidence="2">
    <location>
        <position position="1"/>
    </location>
</feature>
<organism evidence="2">
    <name type="scientific">Arion vulgaris</name>
    <dbReference type="NCBI Taxonomy" id="1028688"/>
    <lineage>
        <taxon>Eukaryota</taxon>
        <taxon>Metazoa</taxon>
        <taxon>Spiralia</taxon>
        <taxon>Lophotrochozoa</taxon>
        <taxon>Mollusca</taxon>
        <taxon>Gastropoda</taxon>
        <taxon>Heterobranchia</taxon>
        <taxon>Euthyneura</taxon>
        <taxon>Panpulmonata</taxon>
        <taxon>Eupulmonata</taxon>
        <taxon>Stylommatophora</taxon>
        <taxon>Helicina</taxon>
        <taxon>Arionoidea</taxon>
        <taxon>Arionidae</taxon>
        <taxon>Arion</taxon>
    </lineage>
</organism>
<reference evidence="2" key="1">
    <citation type="submission" date="2014-12" db="EMBL/GenBank/DDBJ databases">
        <title>Insight into the proteome of Arion vulgaris.</title>
        <authorList>
            <person name="Aradska J."/>
            <person name="Bulat T."/>
            <person name="Smidak R."/>
            <person name="Sarate P."/>
            <person name="Gangsoo J."/>
            <person name="Sialana F."/>
            <person name="Bilban M."/>
            <person name="Lubec G."/>
        </authorList>
    </citation>
    <scope>NUCLEOTIDE SEQUENCE</scope>
    <source>
        <tissue evidence="2">Skin</tissue>
    </source>
</reference>
<feature type="region of interest" description="Disordered" evidence="1">
    <location>
        <begin position="70"/>
        <end position="93"/>
    </location>
</feature>
<name>A0A0B6YND5_9EUPU</name>
<dbReference type="AlphaFoldDB" id="A0A0B6YND5"/>
<evidence type="ECO:0000256" key="1">
    <source>
        <dbReference type="SAM" id="MobiDB-lite"/>
    </source>
</evidence>
<dbReference type="EMBL" id="HACG01010085">
    <property type="protein sequence ID" value="CEK56950.1"/>
    <property type="molecule type" value="Transcribed_RNA"/>
</dbReference>
<accession>A0A0B6YND5</accession>
<protein>
    <submittedName>
        <fullName evidence="2">Uncharacterized protein</fullName>
    </submittedName>
</protein>
<gene>
    <name evidence="2" type="primary">ORF28920</name>
</gene>
<proteinExistence type="predicted"/>
<feature type="non-terminal residue" evidence="2">
    <location>
        <position position="93"/>
    </location>
</feature>